<feature type="transmembrane region" description="Helical" evidence="1">
    <location>
        <begin position="358"/>
        <end position="377"/>
    </location>
</feature>
<protein>
    <submittedName>
        <fullName evidence="3">Diguanylate cyclase</fullName>
    </submittedName>
</protein>
<dbReference type="InterPro" id="IPR029787">
    <property type="entry name" value="Nucleotide_cyclase"/>
</dbReference>
<dbReference type="InterPro" id="IPR000160">
    <property type="entry name" value="GGDEF_dom"/>
</dbReference>
<dbReference type="PANTHER" id="PTHR45138">
    <property type="entry name" value="REGULATORY COMPONENTS OF SENSORY TRANSDUCTION SYSTEM"/>
    <property type="match status" value="1"/>
</dbReference>
<dbReference type="InterPro" id="IPR007890">
    <property type="entry name" value="CHASE2"/>
</dbReference>
<evidence type="ECO:0000313" key="3">
    <source>
        <dbReference type="EMBL" id="MBT9311655.1"/>
    </source>
</evidence>
<evidence type="ECO:0000313" key="4">
    <source>
        <dbReference type="Proteomes" id="UP001196661"/>
    </source>
</evidence>
<keyword evidence="1" id="KW-0472">Membrane</keyword>
<dbReference type="PANTHER" id="PTHR45138:SF9">
    <property type="entry name" value="DIGUANYLATE CYCLASE DGCM-RELATED"/>
    <property type="match status" value="1"/>
</dbReference>
<dbReference type="RefSeq" id="WP_215617530.1">
    <property type="nucleotide sequence ID" value="NZ_JADOER010000004.1"/>
</dbReference>
<dbReference type="InterPro" id="IPR043128">
    <property type="entry name" value="Rev_trsase/Diguanyl_cyclase"/>
</dbReference>
<keyword evidence="4" id="KW-1185">Reference proteome</keyword>
<organism evidence="3 4">
    <name type="scientific">Leptothoe kymatousa TAU-MAC 1615</name>
    <dbReference type="NCBI Taxonomy" id="2364775"/>
    <lineage>
        <taxon>Bacteria</taxon>
        <taxon>Bacillati</taxon>
        <taxon>Cyanobacteriota</taxon>
        <taxon>Cyanophyceae</taxon>
        <taxon>Nodosilineales</taxon>
        <taxon>Cymatolegaceae</taxon>
        <taxon>Leptothoe</taxon>
        <taxon>Leptothoe kymatousa</taxon>
    </lineage>
</organism>
<keyword evidence="1" id="KW-0812">Transmembrane</keyword>
<feature type="transmembrane region" description="Helical" evidence="1">
    <location>
        <begin position="12"/>
        <end position="34"/>
    </location>
</feature>
<dbReference type="Proteomes" id="UP001196661">
    <property type="component" value="Unassembled WGS sequence"/>
</dbReference>
<comment type="caution">
    <text evidence="3">The sequence shown here is derived from an EMBL/GenBank/DDBJ whole genome shotgun (WGS) entry which is preliminary data.</text>
</comment>
<evidence type="ECO:0000256" key="1">
    <source>
        <dbReference type="SAM" id="Phobius"/>
    </source>
</evidence>
<dbReference type="EMBL" id="JADOER010000004">
    <property type="protein sequence ID" value="MBT9311655.1"/>
    <property type="molecule type" value="Genomic_DNA"/>
</dbReference>
<dbReference type="Gene3D" id="3.30.70.270">
    <property type="match status" value="1"/>
</dbReference>
<dbReference type="Pfam" id="PF05226">
    <property type="entry name" value="CHASE2"/>
    <property type="match status" value="1"/>
</dbReference>
<gene>
    <name evidence="3" type="ORF">IXB28_05520</name>
</gene>
<dbReference type="Pfam" id="PF00990">
    <property type="entry name" value="GGDEF"/>
    <property type="match status" value="1"/>
</dbReference>
<dbReference type="SMART" id="SM00267">
    <property type="entry name" value="GGDEF"/>
    <property type="match status" value="1"/>
</dbReference>
<reference evidence="3 4" key="1">
    <citation type="journal article" date="2021" name="Mar. Drugs">
        <title>Genome Reduction and Secondary Metabolism of the Marine Sponge-Associated Cyanobacterium Leptothoe.</title>
        <authorList>
            <person name="Konstantinou D."/>
            <person name="Popin R.V."/>
            <person name="Fewer D.P."/>
            <person name="Sivonen K."/>
            <person name="Gkelis S."/>
        </authorList>
    </citation>
    <scope>NUCLEOTIDE SEQUENCE [LARGE SCALE GENOMIC DNA]</scope>
    <source>
        <strain evidence="3 4">TAU-MAC 1615</strain>
    </source>
</reference>
<dbReference type="PROSITE" id="PS50887">
    <property type="entry name" value="GGDEF"/>
    <property type="match status" value="1"/>
</dbReference>
<dbReference type="NCBIfam" id="TIGR00254">
    <property type="entry name" value="GGDEF"/>
    <property type="match status" value="1"/>
</dbReference>
<feature type="transmembrane region" description="Helical" evidence="1">
    <location>
        <begin position="328"/>
        <end position="346"/>
    </location>
</feature>
<dbReference type="SUPFAM" id="SSF55073">
    <property type="entry name" value="Nucleotide cyclase"/>
    <property type="match status" value="1"/>
</dbReference>
<sequence length="574" mass="63771">MLRLRWQIRKLGGILAVSWGISVLVIAISSTGVLQSLEWFAFDRFLRWKATDQTESRFLIVTLGEEDLREIGEWPISDQKMADLLTTIQQYQPRLIGLDIYRDLPVGEGREELISSFNAVSNVIGVEKVIGEAVPPAPELDMENQVAMADLVEDDDGRIRRGLLAIQCNKERKLCKPEEHQQRKYGLATKLALLYLEQENIHPQVLEGDRLQLGDAVFQQFSPNDGGYTNADAHSTQILINYPAGQSFFESVSVSEILGGNVARSKIYDRIILIGATAVSLNDLLYTPMSWDERLPGVFIHAHIASQLIASALDGRQPLHGAPPWMKSSWLLVATSLATLLVHEIINHNGIYQKKSLFSLILFIPCIGAGMVGIVYGVFLTGLWLPIAAPLLSTSLSSTVLLLRQNQQLQGLASLDGLTRIANRRSFDAYLQRCINQQTPVSLVICDVDYFKRYNDTYGHQEGDKCLISVAKTLQQGVRRNDFVARYGGEEFVIVLPNAELSMAYEVLGNIQQQISKLNIPHVASDVSSHVTLSFGVISLSDLKEATSKSLVEQADKALYQAKRQGRNQIATLS</sequence>
<keyword evidence="1" id="KW-1133">Transmembrane helix</keyword>
<feature type="domain" description="GGDEF" evidence="2">
    <location>
        <begin position="439"/>
        <end position="574"/>
    </location>
</feature>
<dbReference type="CDD" id="cd01949">
    <property type="entry name" value="GGDEF"/>
    <property type="match status" value="1"/>
</dbReference>
<proteinExistence type="predicted"/>
<name>A0ABS5Y1I9_9CYAN</name>
<dbReference type="InterPro" id="IPR050469">
    <property type="entry name" value="Diguanylate_Cyclase"/>
</dbReference>
<evidence type="ECO:0000259" key="2">
    <source>
        <dbReference type="PROSITE" id="PS50887"/>
    </source>
</evidence>
<dbReference type="SMART" id="SM01080">
    <property type="entry name" value="CHASE2"/>
    <property type="match status" value="1"/>
</dbReference>
<accession>A0ABS5Y1I9</accession>